<dbReference type="GO" id="GO:0016740">
    <property type="term" value="F:transferase activity"/>
    <property type="evidence" value="ECO:0007669"/>
    <property type="project" value="UniProtKB-KW"/>
</dbReference>
<protein>
    <submittedName>
        <fullName evidence="4">Uncharacterized protein</fullName>
    </submittedName>
</protein>
<keyword evidence="3" id="KW-0119">Carbohydrate metabolism</keyword>
<dbReference type="KEGG" id="cput:CONPUDRAFT_138220"/>
<dbReference type="OMA" id="MWVADHT"/>
<dbReference type="AlphaFoldDB" id="A0A5M3MIV0"/>
<dbReference type="GeneID" id="19201160"/>
<accession>A0A5M3MIV0</accession>
<keyword evidence="5" id="KW-1185">Reference proteome</keyword>
<evidence type="ECO:0000256" key="2">
    <source>
        <dbReference type="ARBA" id="ARBA00023253"/>
    </source>
</evidence>
<evidence type="ECO:0000313" key="4">
    <source>
        <dbReference type="EMBL" id="EIW78956.1"/>
    </source>
</evidence>
<reference evidence="5" key="1">
    <citation type="journal article" date="2012" name="Science">
        <title>The Paleozoic origin of enzymatic lignin decomposition reconstructed from 31 fungal genomes.</title>
        <authorList>
            <person name="Floudas D."/>
            <person name="Binder M."/>
            <person name="Riley R."/>
            <person name="Barry K."/>
            <person name="Blanchette R.A."/>
            <person name="Henrissat B."/>
            <person name="Martinez A.T."/>
            <person name="Otillar R."/>
            <person name="Spatafora J.W."/>
            <person name="Yadav J.S."/>
            <person name="Aerts A."/>
            <person name="Benoit I."/>
            <person name="Boyd A."/>
            <person name="Carlson A."/>
            <person name="Copeland A."/>
            <person name="Coutinho P.M."/>
            <person name="de Vries R.P."/>
            <person name="Ferreira P."/>
            <person name="Findley K."/>
            <person name="Foster B."/>
            <person name="Gaskell J."/>
            <person name="Glotzer D."/>
            <person name="Gorecki P."/>
            <person name="Heitman J."/>
            <person name="Hesse C."/>
            <person name="Hori C."/>
            <person name="Igarashi K."/>
            <person name="Jurgens J.A."/>
            <person name="Kallen N."/>
            <person name="Kersten P."/>
            <person name="Kohler A."/>
            <person name="Kuees U."/>
            <person name="Kumar T.K.A."/>
            <person name="Kuo A."/>
            <person name="LaButti K."/>
            <person name="Larrondo L.F."/>
            <person name="Lindquist E."/>
            <person name="Ling A."/>
            <person name="Lombard V."/>
            <person name="Lucas S."/>
            <person name="Lundell T."/>
            <person name="Martin R."/>
            <person name="McLaughlin D.J."/>
            <person name="Morgenstern I."/>
            <person name="Morin E."/>
            <person name="Murat C."/>
            <person name="Nagy L.G."/>
            <person name="Nolan M."/>
            <person name="Ohm R.A."/>
            <person name="Patyshakuliyeva A."/>
            <person name="Rokas A."/>
            <person name="Ruiz-Duenas F.J."/>
            <person name="Sabat G."/>
            <person name="Salamov A."/>
            <person name="Samejima M."/>
            <person name="Schmutz J."/>
            <person name="Slot J.C."/>
            <person name="St John F."/>
            <person name="Stenlid J."/>
            <person name="Sun H."/>
            <person name="Sun S."/>
            <person name="Syed K."/>
            <person name="Tsang A."/>
            <person name="Wiebenga A."/>
            <person name="Young D."/>
            <person name="Pisabarro A."/>
            <person name="Eastwood D.C."/>
            <person name="Martin F."/>
            <person name="Cullen D."/>
            <person name="Grigoriev I.V."/>
            <person name="Hibbett D.S."/>
        </authorList>
    </citation>
    <scope>NUCLEOTIDE SEQUENCE [LARGE SCALE GENOMIC DNA]</scope>
    <source>
        <strain evidence="5">RWD-64-598 SS2</strain>
    </source>
</reference>
<dbReference type="Proteomes" id="UP000053558">
    <property type="component" value="Unassembled WGS sequence"/>
</dbReference>
<sequence length="377" mass="42871">MQEFFMMALIAHVTNRSHVFNDYVWDWDHYPYSTFNGSIIPSRIPLSAIAGGPMVGGALPPGDKAPRAVSSSFFLSVCPNATVLNVREVQERAGFDGSESAPALLNLWFETLTAIEDPCVQLAHYSPAIFDYMAFGDKKRMLPIWLYLSKTPAVTHWQWSPLILDAFKANVQFFMRRLSSFSSWFFSDNALDSRDIIPGLLAIHVRRGDFEKHCHHLANWSSDWNAFNSFPEFVEKFEVPADHGWGETTPENVAKYERRCYPDITQIIDKVSQVRLEHAASGEYAPLNRLFIMTNGPIEWIAELKYALSEAGQKWESISSSRDLELNAEQKYVAQAVDMLVAERAQVFIGNGWSSLTSNVNMLRMAKTFEPDSCRFW</sequence>
<proteinExistence type="predicted"/>
<keyword evidence="2" id="KW-0294">Fucose metabolism</keyword>
<gene>
    <name evidence="4" type="ORF">CONPUDRAFT_138220</name>
</gene>
<dbReference type="GO" id="GO:0006004">
    <property type="term" value="P:fucose metabolic process"/>
    <property type="evidence" value="ECO:0007669"/>
    <property type="project" value="UniProtKB-KW"/>
</dbReference>
<name>A0A5M3MIV0_CONPW</name>
<evidence type="ECO:0000313" key="5">
    <source>
        <dbReference type="Proteomes" id="UP000053558"/>
    </source>
</evidence>
<comment type="caution">
    <text evidence="4">The sequence shown here is derived from an EMBL/GenBank/DDBJ whole genome shotgun (WGS) entry which is preliminary data.</text>
</comment>
<evidence type="ECO:0000256" key="1">
    <source>
        <dbReference type="ARBA" id="ARBA00022679"/>
    </source>
</evidence>
<dbReference type="CDD" id="cd11296">
    <property type="entry name" value="O-FucT_like"/>
    <property type="match status" value="1"/>
</dbReference>
<dbReference type="Pfam" id="PF10250">
    <property type="entry name" value="O-FucT"/>
    <property type="match status" value="1"/>
</dbReference>
<dbReference type="Gene3D" id="3.40.50.11350">
    <property type="match status" value="1"/>
</dbReference>
<dbReference type="OrthoDB" id="2559662at2759"/>
<dbReference type="RefSeq" id="XP_007770702.1">
    <property type="nucleotide sequence ID" value="XM_007772512.1"/>
</dbReference>
<keyword evidence="1" id="KW-0808">Transferase</keyword>
<dbReference type="InterPro" id="IPR019378">
    <property type="entry name" value="GDP-Fuc_O-FucTrfase"/>
</dbReference>
<organism evidence="4 5">
    <name type="scientific">Coniophora puteana (strain RWD-64-598)</name>
    <name type="common">Brown rot fungus</name>
    <dbReference type="NCBI Taxonomy" id="741705"/>
    <lineage>
        <taxon>Eukaryota</taxon>
        <taxon>Fungi</taxon>
        <taxon>Dikarya</taxon>
        <taxon>Basidiomycota</taxon>
        <taxon>Agaricomycotina</taxon>
        <taxon>Agaricomycetes</taxon>
        <taxon>Agaricomycetidae</taxon>
        <taxon>Boletales</taxon>
        <taxon>Coniophorineae</taxon>
        <taxon>Coniophoraceae</taxon>
        <taxon>Coniophora</taxon>
    </lineage>
</organism>
<evidence type="ECO:0000256" key="3">
    <source>
        <dbReference type="ARBA" id="ARBA00023277"/>
    </source>
</evidence>
<dbReference type="EMBL" id="JH711581">
    <property type="protein sequence ID" value="EIW78956.1"/>
    <property type="molecule type" value="Genomic_DNA"/>
</dbReference>